<comment type="caution">
    <text evidence="1">The sequence shown here is derived from an EMBL/GenBank/DDBJ whole genome shotgun (WGS) entry which is preliminary data.</text>
</comment>
<reference evidence="1" key="1">
    <citation type="submission" date="2020-10" db="EMBL/GenBank/DDBJ databases">
        <authorList>
            <person name="Kikuchi T."/>
        </authorList>
    </citation>
    <scope>NUCLEOTIDE SEQUENCE</scope>
    <source>
        <strain evidence="1">NKZ352</strain>
    </source>
</reference>
<keyword evidence="2" id="KW-1185">Reference proteome</keyword>
<evidence type="ECO:0000313" key="1">
    <source>
        <dbReference type="EMBL" id="CAD6187256.1"/>
    </source>
</evidence>
<dbReference type="EMBL" id="CAJGYM010000006">
    <property type="protein sequence ID" value="CAD6187256.1"/>
    <property type="molecule type" value="Genomic_DNA"/>
</dbReference>
<dbReference type="Proteomes" id="UP000835052">
    <property type="component" value="Unassembled WGS sequence"/>
</dbReference>
<protein>
    <submittedName>
        <fullName evidence="1">Uncharacterized protein</fullName>
    </submittedName>
</protein>
<proteinExistence type="predicted"/>
<dbReference type="AlphaFoldDB" id="A0A8S1GU98"/>
<sequence length="96" mass="10722">MSSEGGNMGEISVLVYCLGYDDDCYLSVNFRDVTTIYVPDRGALSLAERCLWAGTYESSDRLFETFHGFANNACSLQFISSGRGFLSQYRLVSQTF</sequence>
<evidence type="ECO:0000313" key="2">
    <source>
        <dbReference type="Proteomes" id="UP000835052"/>
    </source>
</evidence>
<gene>
    <name evidence="1" type="ORF">CAUJ_LOCUS3175</name>
</gene>
<organism evidence="1 2">
    <name type="scientific">Caenorhabditis auriculariae</name>
    <dbReference type="NCBI Taxonomy" id="2777116"/>
    <lineage>
        <taxon>Eukaryota</taxon>
        <taxon>Metazoa</taxon>
        <taxon>Ecdysozoa</taxon>
        <taxon>Nematoda</taxon>
        <taxon>Chromadorea</taxon>
        <taxon>Rhabditida</taxon>
        <taxon>Rhabditina</taxon>
        <taxon>Rhabditomorpha</taxon>
        <taxon>Rhabditoidea</taxon>
        <taxon>Rhabditidae</taxon>
        <taxon>Peloderinae</taxon>
        <taxon>Caenorhabditis</taxon>
    </lineage>
</organism>
<accession>A0A8S1GU98</accession>
<name>A0A8S1GU98_9PELO</name>